<reference evidence="6 7" key="1">
    <citation type="submission" date="2014-11" db="EMBL/GenBank/DDBJ databases">
        <authorList>
            <person name="Zhu J."/>
            <person name="Qi W."/>
            <person name="Song R."/>
        </authorList>
    </citation>
    <scope>NUCLEOTIDE SEQUENCE [LARGE SCALE GENOMIC DNA]</scope>
</reference>
<dbReference type="Pfam" id="PF07542">
    <property type="entry name" value="ATP12"/>
    <property type="match status" value="1"/>
</dbReference>
<dbReference type="VEuPathDB" id="CryptoDB:Vbra_6807"/>
<evidence type="ECO:0000313" key="7">
    <source>
        <dbReference type="Proteomes" id="UP000041254"/>
    </source>
</evidence>
<dbReference type="Gene3D" id="3.30.2180.10">
    <property type="entry name" value="ATP12-like"/>
    <property type="match status" value="1"/>
</dbReference>
<comment type="similarity">
    <text evidence="2">Belongs to the ATP12 family.</text>
</comment>
<sequence>MERRCGRWLHTSANRKSVAAAGTSTGVSSWRLRRFYHKVDVRQAREQPAAHGGEWEVLLDGRVLKTPAKRPLRLPSESLALFLASEWQAQRDKITPQLMPMMTLASTTLDVVSSHRESTAQALLNYLHTDTVCFRDSDEDLVRRQEALLLPVQRAFEERYCPHTALDISHDIRPPTQPPEVFAAVSDAMRNMSAWDLTALQVVTMNLKSLILGMGVVEGWVSVPLAIAAARLEETFQQEQWGEVEGDHDVERSQLHMWVNAASLFSEAAAQAAPT</sequence>
<dbReference type="SUPFAM" id="SSF160909">
    <property type="entry name" value="ATP12-like"/>
    <property type="match status" value="1"/>
</dbReference>
<comment type="subcellular location">
    <subcellularLocation>
        <location evidence="1">Mitochondrion</location>
    </subcellularLocation>
</comment>
<dbReference type="PhylomeDB" id="A0A0G4EA51"/>
<dbReference type="EMBL" id="CDMY01000069">
    <property type="protein sequence ID" value="CEL92349.1"/>
    <property type="molecule type" value="Genomic_DNA"/>
</dbReference>
<keyword evidence="3" id="KW-0809">Transit peptide</keyword>
<protein>
    <recommendedName>
        <fullName evidence="8">ATP synthase mitochondrial F1 complex assembly factor 2</fullName>
    </recommendedName>
</protein>
<evidence type="ECO:0000313" key="6">
    <source>
        <dbReference type="EMBL" id="CEL92349.1"/>
    </source>
</evidence>
<evidence type="ECO:0008006" key="8">
    <source>
        <dbReference type="Google" id="ProtNLM"/>
    </source>
</evidence>
<dbReference type="GO" id="GO:0033615">
    <property type="term" value="P:mitochondrial proton-transporting ATP synthase complex assembly"/>
    <property type="evidence" value="ECO:0007669"/>
    <property type="project" value="TreeGrafter"/>
</dbReference>
<dbReference type="InterPro" id="IPR042272">
    <property type="entry name" value="ATP12_ATP_synth-F1-assembly_N"/>
</dbReference>
<gene>
    <name evidence="6" type="ORF">Vbra_6807</name>
</gene>
<dbReference type="PANTHER" id="PTHR21013">
    <property type="entry name" value="ATP SYNTHASE MITOCHONDRIAL F1 COMPLEX ASSEMBLY FACTOR 2/ATP12 PROTEIN, MITOCHONDRIAL PRECURSOR"/>
    <property type="match status" value="1"/>
</dbReference>
<dbReference type="Proteomes" id="UP000041254">
    <property type="component" value="Unassembled WGS sequence"/>
</dbReference>
<keyword evidence="5" id="KW-0143">Chaperone</keyword>
<proteinExistence type="inferred from homology"/>
<dbReference type="InParanoid" id="A0A0G4EA51"/>
<evidence type="ECO:0000256" key="5">
    <source>
        <dbReference type="ARBA" id="ARBA00023186"/>
    </source>
</evidence>
<keyword evidence="7" id="KW-1185">Reference proteome</keyword>
<dbReference type="PANTHER" id="PTHR21013:SF10">
    <property type="entry name" value="ATP SYNTHASE MITOCHONDRIAL F1 COMPLEX ASSEMBLY FACTOR 2"/>
    <property type="match status" value="1"/>
</dbReference>
<dbReference type="OrthoDB" id="5673at2759"/>
<name>A0A0G4EA51_VITBC</name>
<dbReference type="Gene3D" id="1.10.3580.10">
    <property type="entry name" value="ATP12 ATPase"/>
    <property type="match status" value="1"/>
</dbReference>
<dbReference type="AlphaFoldDB" id="A0A0G4EA51"/>
<accession>A0A0G4EA51</accession>
<evidence type="ECO:0000256" key="4">
    <source>
        <dbReference type="ARBA" id="ARBA00023128"/>
    </source>
</evidence>
<keyword evidence="4" id="KW-0496">Mitochondrion</keyword>
<evidence type="ECO:0000256" key="1">
    <source>
        <dbReference type="ARBA" id="ARBA00004173"/>
    </source>
</evidence>
<organism evidence="6 7">
    <name type="scientific">Vitrella brassicaformis (strain CCMP3155)</name>
    <dbReference type="NCBI Taxonomy" id="1169540"/>
    <lineage>
        <taxon>Eukaryota</taxon>
        <taxon>Sar</taxon>
        <taxon>Alveolata</taxon>
        <taxon>Colpodellida</taxon>
        <taxon>Vitrellaceae</taxon>
        <taxon>Vitrella</taxon>
    </lineage>
</organism>
<evidence type="ECO:0000256" key="2">
    <source>
        <dbReference type="ARBA" id="ARBA00008231"/>
    </source>
</evidence>
<dbReference type="GO" id="GO:0005739">
    <property type="term" value="C:mitochondrion"/>
    <property type="evidence" value="ECO:0007669"/>
    <property type="project" value="UniProtKB-SubCell"/>
</dbReference>
<dbReference type="OMA" id="WDPVLHW"/>
<dbReference type="InterPro" id="IPR011419">
    <property type="entry name" value="ATP12_ATP_synth-F1-assembly"/>
</dbReference>
<dbReference type="InterPro" id="IPR023335">
    <property type="entry name" value="ATP12_ortho_dom_sf"/>
</dbReference>
<dbReference type="STRING" id="1169540.A0A0G4EA51"/>
<evidence type="ECO:0000256" key="3">
    <source>
        <dbReference type="ARBA" id="ARBA00022946"/>
    </source>
</evidence>